<evidence type="ECO:0000256" key="1">
    <source>
        <dbReference type="SAM" id="MobiDB-lite"/>
    </source>
</evidence>
<comment type="caution">
    <text evidence="2">The sequence shown here is derived from an EMBL/GenBank/DDBJ whole genome shotgun (WGS) entry which is preliminary data.</text>
</comment>
<sequence length="77" mass="8673">MHNPTLKQEEEEPLLRTRCGPEEEKGDEAENLSTYTTTGVFPPPPYSNFQTDSDKMSTSASPPVVLCGWVRDENLWS</sequence>
<dbReference type="Proteomes" id="UP000634136">
    <property type="component" value="Unassembled WGS sequence"/>
</dbReference>
<dbReference type="AlphaFoldDB" id="A0A834XCA8"/>
<accession>A0A834XCA8</accession>
<dbReference type="EMBL" id="JAAIUW010000002">
    <property type="protein sequence ID" value="KAF7841836.1"/>
    <property type="molecule type" value="Genomic_DNA"/>
</dbReference>
<name>A0A834XCA8_9FABA</name>
<gene>
    <name evidence="2" type="ORF">G2W53_004134</name>
</gene>
<organism evidence="2 3">
    <name type="scientific">Senna tora</name>
    <dbReference type="NCBI Taxonomy" id="362788"/>
    <lineage>
        <taxon>Eukaryota</taxon>
        <taxon>Viridiplantae</taxon>
        <taxon>Streptophyta</taxon>
        <taxon>Embryophyta</taxon>
        <taxon>Tracheophyta</taxon>
        <taxon>Spermatophyta</taxon>
        <taxon>Magnoliopsida</taxon>
        <taxon>eudicotyledons</taxon>
        <taxon>Gunneridae</taxon>
        <taxon>Pentapetalae</taxon>
        <taxon>rosids</taxon>
        <taxon>fabids</taxon>
        <taxon>Fabales</taxon>
        <taxon>Fabaceae</taxon>
        <taxon>Caesalpinioideae</taxon>
        <taxon>Cassia clade</taxon>
        <taxon>Senna</taxon>
    </lineage>
</organism>
<evidence type="ECO:0000313" key="3">
    <source>
        <dbReference type="Proteomes" id="UP000634136"/>
    </source>
</evidence>
<feature type="region of interest" description="Disordered" evidence="1">
    <location>
        <begin position="1"/>
        <end position="62"/>
    </location>
</feature>
<reference evidence="2" key="1">
    <citation type="submission" date="2020-09" db="EMBL/GenBank/DDBJ databases">
        <title>Genome-Enabled Discovery of Anthraquinone Biosynthesis in Senna tora.</title>
        <authorList>
            <person name="Kang S.-H."/>
            <person name="Pandey R.P."/>
            <person name="Lee C.-M."/>
            <person name="Sim J.-S."/>
            <person name="Jeong J.-T."/>
            <person name="Choi B.-S."/>
            <person name="Jung M."/>
            <person name="Ginzburg D."/>
            <person name="Zhao K."/>
            <person name="Won S.Y."/>
            <person name="Oh T.-J."/>
            <person name="Yu Y."/>
            <person name="Kim N.-H."/>
            <person name="Lee O.R."/>
            <person name="Lee T.-H."/>
            <person name="Bashyal P."/>
            <person name="Kim T.-S."/>
            <person name="Lee W.-H."/>
            <person name="Kawkins C."/>
            <person name="Kim C.-K."/>
            <person name="Kim J.S."/>
            <person name="Ahn B.O."/>
            <person name="Rhee S.Y."/>
            <person name="Sohng J.K."/>
        </authorList>
    </citation>
    <scope>NUCLEOTIDE SEQUENCE</scope>
    <source>
        <tissue evidence="2">Leaf</tissue>
    </source>
</reference>
<feature type="compositionally biased region" description="Polar residues" evidence="1">
    <location>
        <begin position="47"/>
        <end position="61"/>
    </location>
</feature>
<proteinExistence type="predicted"/>
<evidence type="ECO:0000313" key="2">
    <source>
        <dbReference type="EMBL" id="KAF7841836.1"/>
    </source>
</evidence>
<protein>
    <submittedName>
        <fullName evidence="2">Uncharacterized protein</fullName>
    </submittedName>
</protein>
<feature type="compositionally biased region" description="Basic and acidic residues" evidence="1">
    <location>
        <begin position="13"/>
        <end position="23"/>
    </location>
</feature>
<keyword evidence="3" id="KW-1185">Reference proteome</keyword>